<evidence type="ECO:0000259" key="4">
    <source>
        <dbReference type="SMART" id="SM00829"/>
    </source>
</evidence>
<dbReference type="PANTHER" id="PTHR43401:SF2">
    <property type="entry name" value="L-THREONINE 3-DEHYDROGENASE"/>
    <property type="match status" value="1"/>
</dbReference>
<evidence type="ECO:0000313" key="6">
    <source>
        <dbReference type="Proteomes" id="UP000761264"/>
    </source>
</evidence>
<dbReference type="SUPFAM" id="SSF51735">
    <property type="entry name" value="NAD(P)-binding Rossmann-fold domains"/>
    <property type="match status" value="1"/>
</dbReference>
<dbReference type="InterPro" id="IPR050129">
    <property type="entry name" value="Zn_alcohol_dh"/>
</dbReference>
<dbReference type="AlphaFoldDB" id="A0A967KCN9"/>
<dbReference type="PANTHER" id="PTHR43401">
    <property type="entry name" value="L-THREONINE 3-DEHYDROGENASE"/>
    <property type="match status" value="1"/>
</dbReference>
<keyword evidence="2" id="KW-0862">Zinc</keyword>
<evidence type="ECO:0000313" key="5">
    <source>
        <dbReference type="EMBL" id="NIA69780.1"/>
    </source>
</evidence>
<dbReference type="Gene3D" id="3.90.180.10">
    <property type="entry name" value="Medium-chain alcohol dehydrogenases, catalytic domain"/>
    <property type="match status" value="1"/>
</dbReference>
<dbReference type="InterPro" id="IPR036291">
    <property type="entry name" value="NAD(P)-bd_dom_sf"/>
</dbReference>
<organism evidence="5 6">
    <name type="scientific">Pelagibius litoralis</name>
    <dbReference type="NCBI Taxonomy" id="374515"/>
    <lineage>
        <taxon>Bacteria</taxon>
        <taxon>Pseudomonadati</taxon>
        <taxon>Pseudomonadota</taxon>
        <taxon>Alphaproteobacteria</taxon>
        <taxon>Rhodospirillales</taxon>
        <taxon>Rhodovibrionaceae</taxon>
        <taxon>Pelagibius</taxon>
    </lineage>
</organism>
<comment type="caution">
    <text evidence="5">The sequence shown here is derived from an EMBL/GenBank/DDBJ whole genome shotgun (WGS) entry which is preliminary data.</text>
</comment>
<gene>
    <name evidence="5" type="ORF">HBA54_14345</name>
</gene>
<proteinExistence type="predicted"/>
<dbReference type="InterPro" id="IPR020843">
    <property type="entry name" value="ER"/>
</dbReference>
<evidence type="ECO:0000256" key="2">
    <source>
        <dbReference type="ARBA" id="ARBA00022833"/>
    </source>
</evidence>
<dbReference type="InterPro" id="IPR013154">
    <property type="entry name" value="ADH-like_N"/>
</dbReference>
<dbReference type="RefSeq" id="WP_167225713.1">
    <property type="nucleotide sequence ID" value="NZ_JAAQPH010000010.1"/>
</dbReference>
<keyword evidence="6" id="KW-1185">Reference proteome</keyword>
<keyword evidence="1" id="KW-0479">Metal-binding</keyword>
<dbReference type="Pfam" id="PF00107">
    <property type="entry name" value="ADH_zinc_N"/>
    <property type="match status" value="1"/>
</dbReference>
<dbReference type="Proteomes" id="UP000761264">
    <property type="component" value="Unassembled WGS sequence"/>
</dbReference>
<dbReference type="SMART" id="SM00829">
    <property type="entry name" value="PKS_ER"/>
    <property type="match status" value="1"/>
</dbReference>
<evidence type="ECO:0000256" key="1">
    <source>
        <dbReference type="ARBA" id="ARBA00022723"/>
    </source>
</evidence>
<accession>A0A967KCN9</accession>
<dbReference type="Gene3D" id="3.40.50.720">
    <property type="entry name" value="NAD(P)-binding Rossmann-like Domain"/>
    <property type="match status" value="1"/>
</dbReference>
<feature type="domain" description="Enoyl reductase (ER)" evidence="4">
    <location>
        <begin position="7"/>
        <end position="341"/>
    </location>
</feature>
<evidence type="ECO:0000256" key="3">
    <source>
        <dbReference type="ARBA" id="ARBA00023002"/>
    </source>
</evidence>
<protein>
    <submittedName>
        <fullName evidence="5">Alcohol dehydrogenase catalytic domain-containing protein</fullName>
    </submittedName>
</protein>
<sequence length="344" mass="36208">MKAAVLEQWKSLSVRQVSDPEPAAGEALIQVGLTGICGSDVHIFNGDLPIARTPVIPGHEFMGTIAGLRDENAAGLAVGQRVAVHPLVSCGACVACKRGQPHVCAKLVVIGVNRDGAFAEYVSVPAERLIPLDDDLPDEVAALAEPFAVGYHACRRAGLCPGERVLVIGGGPIGLFAAIVARRLGAVDIGLTEPVAARRDFAESHGFAAFDPLRESCLSDLAAHSGGEGFDIVIETSGVDAGINAAVEAAAPRARIVSLGFPAERFARYNVAFGIMKELSFIGSRVYPREEFSETVQLLTEAVRAGDIAFDRLVMDVRGLDDLERSILGVAGGKERGKILIRPV</sequence>
<dbReference type="InterPro" id="IPR011032">
    <property type="entry name" value="GroES-like_sf"/>
</dbReference>
<dbReference type="EMBL" id="JAAQPH010000010">
    <property type="protein sequence ID" value="NIA69780.1"/>
    <property type="molecule type" value="Genomic_DNA"/>
</dbReference>
<dbReference type="GO" id="GO:0016491">
    <property type="term" value="F:oxidoreductase activity"/>
    <property type="evidence" value="ECO:0007669"/>
    <property type="project" value="UniProtKB-KW"/>
</dbReference>
<name>A0A967KCN9_9PROT</name>
<keyword evidence="3" id="KW-0560">Oxidoreductase</keyword>
<dbReference type="Pfam" id="PF08240">
    <property type="entry name" value="ADH_N"/>
    <property type="match status" value="1"/>
</dbReference>
<dbReference type="GO" id="GO:0046872">
    <property type="term" value="F:metal ion binding"/>
    <property type="evidence" value="ECO:0007669"/>
    <property type="project" value="UniProtKB-KW"/>
</dbReference>
<dbReference type="SUPFAM" id="SSF50129">
    <property type="entry name" value="GroES-like"/>
    <property type="match status" value="1"/>
</dbReference>
<reference evidence="5" key="1">
    <citation type="submission" date="2020-03" db="EMBL/GenBank/DDBJ databases">
        <title>Genome of Pelagibius litoralis DSM 21314T.</title>
        <authorList>
            <person name="Wang G."/>
        </authorList>
    </citation>
    <scope>NUCLEOTIDE SEQUENCE</scope>
    <source>
        <strain evidence="5">DSM 21314</strain>
    </source>
</reference>
<dbReference type="InterPro" id="IPR013149">
    <property type="entry name" value="ADH-like_C"/>
</dbReference>